<evidence type="ECO:0000313" key="2">
    <source>
        <dbReference type="EMBL" id="MFC3883988.1"/>
    </source>
</evidence>
<evidence type="ECO:0000256" key="1">
    <source>
        <dbReference type="SAM" id="Phobius"/>
    </source>
</evidence>
<dbReference type="EMBL" id="JBHRZT010000044">
    <property type="protein sequence ID" value="MFC3883988.1"/>
    <property type="molecule type" value="Genomic_DNA"/>
</dbReference>
<reference evidence="3" key="1">
    <citation type="journal article" date="2019" name="Int. J. Syst. Evol. Microbiol.">
        <title>The Global Catalogue of Microorganisms (GCM) 10K type strain sequencing project: providing services to taxonomists for standard genome sequencing and annotation.</title>
        <authorList>
            <consortium name="The Broad Institute Genomics Platform"/>
            <consortium name="The Broad Institute Genome Sequencing Center for Infectious Disease"/>
            <person name="Wu L."/>
            <person name="Ma J."/>
        </authorList>
    </citation>
    <scope>NUCLEOTIDE SEQUENCE [LARGE SCALE GENOMIC DNA]</scope>
    <source>
        <strain evidence="3">CCUG 61889</strain>
    </source>
</reference>
<keyword evidence="3" id="KW-1185">Reference proteome</keyword>
<name>A0ABV8B1A7_9BACI</name>
<sequence length="143" mass="16841">MKVYKSFSSLTYFLIGLLFLLCTYGFVNHLQNSQSPSIKSWIGGAIVYGLLFLFFLYVKSMSVILEERKVIFKTLFERKEVCYEDIRRVEIQYLHKNIPTAVPYIHVSSSNDLIEIPALMFEKAYQEMCVFLQRKCINNFHNE</sequence>
<evidence type="ECO:0000313" key="3">
    <source>
        <dbReference type="Proteomes" id="UP001595752"/>
    </source>
</evidence>
<proteinExistence type="predicted"/>
<feature type="transmembrane region" description="Helical" evidence="1">
    <location>
        <begin position="7"/>
        <end position="26"/>
    </location>
</feature>
<dbReference type="RefSeq" id="WP_377915008.1">
    <property type="nucleotide sequence ID" value="NZ_JBHRZT010000044.1"/>
</dbReference>
<organism evidence="2 3">
    <name type="scientific">Bacillus songklensis</name>
    <dbReference type="NCBI Taxonomy" id="1069116"/>
    <lineage>
        <taxon>Bacteria</taxon>
        <taxon>Bacillati</taxon>
        <taxon>Bacillota</taxon>
        <taxon>Bacilli</taxon>
        <taxon>Bacillales</taxon>
        <taxon>Bacillaceae</taxon>
        <taxon>Bacillus</taxon>
    </lineage>
</organism>
<keyword evidence="1" id="KW-0812">Transmembrane</keyword>
<feature type="transmembrane region" description="Helical" evidence="1">
    <location>
        <begin position="38"/>
        <end position="58"/>
    </location>
</feature>
<accession>A0ABV8B1A7</accession>
<keyword evidence="1" id="KW-1133">Transmembrane helix</keyword>
<dbReference type="Proteomes" id="UP001595752">
    <property type="component" value="Unassembled WGS sequence"/>
</dbReference>
<keyword evidence="1" id="KW-0472">Membrane</keyword>
<protein>
    <submittedName>
        <fullName evidence="2">Uncharacterized protein</fullName>
    </submittedName>
</protein>
<comment type="caution">
    <text evidence="2">The sequence shown here is derived from an EMBL/GenBank/DDBJ whole genome shotgun (WGS) entry which is preliminary data.</text>
</comment>
<gene>
    <name evidence="2" type="ORF">ACFOU2_11005</name>
</gene>